<dbReference type="Proteomes" id="UP000525389">
    <property type="component" value="Unassembled WGS sequence"/>
</dbReference>
<protein>
    <submittedName>
        <fullName evidence="1">Uncharacterized protein</fullName>
    </submittedName>
</protein>
<dbReference type="RefSeq" id="WP_343057762.1">
    <property type="nucleotide sequence ID" value="NZ_JACHFN010000008.1"/>
</dbReference>
<proteinExistence type="predicted"/>
<gene>
    <name evidence="1" type="ORF">HNQ09_002339</name>
</gene>
<comment type="caution">
    <text evidence="1">The sequence shown here is derived from an EMBL/GenBank/DDBJ whole genome shotgun (WGS) entry which is preliminary data.</text>
</comment>
<dbReference type="AlphaFoldDB" id="A0A7W8GFV0"/>
<organism evidence="1 2">
    <name type="scientific">Deinococcus budaensis</name>
    <dbReference type="NCBI Taxonomy" id="1665626"/>
    <lineage>
        <taxon>Bacteria</taxon>
        <taxon>Thermotogati</taxon>
        <taxon>Deinococcota</taxon>
        <taxon>Deinococci</taxon>
        <taxon>Deinococcales</taxon>
        <taxon>Deinococcaceae</taxon>
        <taxon>Deinococcus</taxon>
    </lineage>
</organism>
<accession>A0A7W8GFV0</accession>
<name>A0A7W8GFV0_9DEIO</name>
<evidence type="ECO:0000313" key="1">
    <source>
        <dbReference type="EMBL" id="MBB5234896.1"/>
    </source>
</evidence>
<keyword evidence="2" id="KW-1185">Reference proteome</keyword>
<dbReference type="InterPro" id="IPR014923">
    <property type="entry name" value="DUF1802"/>
</dbReference>
<reference evidence="1 2" key="1">
    <citation type="submission" date="2020-08" db="EMBL/GenBank/DDBJ databases">
        <title>Genomic Encyclopedia of Type Strains, Phase IV (KMG-IV): sequencing the most valuable type-strain genomes for metagenomic binning, comparative biology and taxonomic classification.</title>
        <authorList>
            <person name="Goeker M."/>
        </authorList>
    </citation>
    <scope>NUCLEOTIDE SEQUENCE [LARGE SCALE GENOMIC DNA]</scope>
    <source>
        <strain evidence="1 2">DSM 101791</strain>
    </source>
</reference>
<sequence length="38" mass="4001">MTPSTALKEWDTQCQALTSGTSALLIRKGGILETHAGL</sequence>
<dbReference type="EMBL" id="JACHFN010000008">
    <property type="protein sequence ID" value="MBB5234896.1"/>
    <property type="molecule type" value="Genomic_DNA"/>
</dbReference>
<dbReference type="Pfam" id="PF08819">
    <property type="entry name" value="DUF1802"/>
    <property type="match status" value="1"/>
</dbReference>
<evidence type="ECO:0000313" key="2">
    <source>
        <dbReference type="Proteomes" id="UP000525389"/>
    </source>
</evidence>